<keyword evidence="3" id="KW-0963">Cytoplasm</keyword>
<dbReference type="SUPFAM" id="SSF46934">
    <property type="entry name" value="UBA-like"/>
    <property type="match status" value="1"/>
</dbReference>
<reference evidence="9 10" key="1">
    <citation type="journal article" date="2013" name="Nature">
        <title>Insights into bilaterian evolution from three spiralian genomes.</title>
        <authorList>
            <person name="Simakov O."/>
            <person name="Marletaz F."/>
            <person name="Cho S.J."/>
            <person name="Edsinger-Gonzales E."/>
            <person name="Havlak P."/>
            <person name="Hellsten U."/>
            <person name="Kuo D.H."/>
            <person name="Larsson T."/>
            <person name="Lv J."/>
            <person name="Arendt D."/>
            <person name="Savage R."/>
            <person name="Osoegawa K."/>
            <person name="de Jong P."/>
            <person name="Grimwood J."/>
            <person name="Chapman J.A."/>
            <person name="Shapiro H."/>
            <person name="Aerts A."/>
            <person name="Otillar R.P."/>
            <person name="Terry A.Y."/>
            <person name="Boore J.L."/>
            <person name="Grigoriev I.V."/>
            <person name="Lindberg D.R."/>
            <person name="Seaver E.C."/>
            <person name="Weisblat D.A."/>
            <person name="Putnam N.H."/>
            <person name="Rokhsar D.S."/>
        </authorList>
    </citation>
    <scope>NUCLEOTIDE SEQUENCE [LARGE SCALE GENOMIC DNA]</scope>
</reference>
<evidence type="ECO:0000256" key="6">
    <source>
        <dbReference type="ARBA" id="ARBA00022833"/>
    </source>
</evidence>
<keyword evidence="4" id="KW-0479">Metal-binding</keyword>
<accession>V4A3D7</accession>
<evidence type="ECO:0000256" key="5">
    <source>
        <dbReference type="ARBA" id="ARBA00022771"/>
    </source>
</evidence>
<dbReference type="KEGG" id="lgi:LOTGIDRAFT_125198"/>
<keyword evidence="6" id="KW-0862">Zinc</keyword>
<evidence type="ECO:0000256" key="7">
    <source>
        <dbReference type="ARBA" id="ARBA00023242"/>
    </source>
</evidence>
<dbReference type="InterPro" id="IPR033741">
    <property type="entry name" value="SQSTM_UBA"/>
</dbReference>
<dbReference type="GO" id="GO:0005634">
    <property type="term" value="C:nucleus"/>
    <property type="evidence" value="ECO:0007669"/>
    <property type="project" value="UniProtKB-SubCell"/>
</dbReference>
<keyword evidence="5" id="KW-0863">Zinc-finger</keyword>
<evidence type="ECO:0000256" key="4">
    <source>
        <dbReference type="ARBA" id="ARBA00022723"/>
    </source>
</evidence>
<comment type="subcellular location">
    <subcellularLocation>
        <location evidence="2">Cytoplasm</location>
    </subcellularLocation>
    <subcellularLocation>
        <location evidence="1">Nucleus</location>
    </subcellularLocation>
</comment>
<keyword evidence="7" id="KW-0539">Nucleus</keyword>
<evidence type="ECO:0000256" key="2">
    <source>
        <dbReference type="ARBA" id="ARBA00004496"/>
    </source>
</evidence>
<dbReference type="GO" id="GO:0005737">
    <property type="term" value="C:cytoplasm"/>
    <property type="evidence" value="ECO:0007669"/>
    <property type="project" value="UniProtKB-SubCell"/>
</dbReference>
<dbReference type="RefSeq" id="XP_009059798.1">
    <property type="nucleotide sequence ID" value="XM_009061550.1"/>
</dbReference>
<feature type="non-terminal residue" evidence="9">
    <location>
        <position position="1"/>
    </location>
</feature>
<protein>
    <recommendedName>
        <fullName evidence="8">Sequestosome-1 UBA domain-containing protein</fullName>
    </recommendedName>
</protein>
<evidence type="ECO:0000313" key="10">
    <source>
        <dbReference type="Proteomes" id="UP000030746"/>
    </source>
</evidence>
<dbReference type="EMBL" id="KB202591">
    <property type="protein sequence ID" value="ESO89435.1"/>
    <property type="molecule type" value="Genomic_DNA"/>
</dbReference>
<dbReference type="InterPro" id="IPR009060">
    <property type="entry name" value="UBA-like_sf"/>
</dbReference>
<keyword evidence="10" id="KW-1185">Reference proteome</keyword>
<dbReference type="Gene3D" id="1.10.8.10">
    <property type="entry name" value="DNA helicase RuvA subunit, C-terminal domain"/>
    <property type="match status" value="1"/>
</dbReference>
<evidence type="ECO:0000313" key="9">
    <source>
        <dbReference type="EMBL" id="ESO89435.1"/>
    </source>
</evidence>
<dbReference type="FunFam" id="1.10.8.10:FF:000034">
    <property type="entry name" value="Sequestosome 1"/>
    <property type="match status" value="1"/>
</dbReference>
<dbReference type="AlphaFoldDB" id="V4A3D7"/>
<evidence type="ECO:0000256" key="3">
    <source>
        <dbReference type="ARBA" id="ARBA00022490"/>
    </source>
</evidence>
<dbReference type="OrthoDB" id="441278at2759"/>
<organism evidence="9 10">
    <name type="scientific">Lottia gigantea</name>
    <name type="common">Giant owl limpet</name>
    <dbReference type="NCBI Taxonomy" id="225164"/>
    <lineage>
        <taxon>Eukaryota</taxon>
        <taxon>Metazoa</taxon>
        <taxon>Spiralia</taxon>
        <taxon>Lophotrochozoa</taxon>
        <taxon>Mollusca</taxon>
        <taxon>Gastropoda</taxon>
        <taxon>Patellogastropoda</taxon>
        <taxon>Lottioidea</taxon>
        <taxon>Lottiidae</taxon>
        <taxon>Lottia</taxon>
    </lineage>
</organism>
<proteinExistence type="predicted"/>
<gene>
    <name evidence="9" type="ORF">LOTGIDRAFT_125198</name>
</gene>
<sequence>SDPRIQQALEQMMSMGFNNEGGWLTGLLEAKEGDISQALDSIRPVDRRVNGGYKA</sequence>
<dbReference type="STRING" id="225164.V4A3D7"/>
<evidence type="ECO:0000259" key="8">
    <source>
        <dbReference type="Pfam" id="PF16577"/>
    </source>
</evidence>
<dbReference type="Pfam" id="PF16577">
    <property type="entry name" value="UBA_5"/>
    <property type="match status" value="1"/>
</dbReference>
<dbReference type="HOGENOM" id="CLU_3038387_0_0_1"/>
<dbReference type="GeneID" id="20232460"/>
<dbReference type="CTD" id="20232460"/>
<feature type="domain" description="Sequestosome-1 UBA" evidence="8">
    <location>
        <begin position="2"/>
        <end position="43"/>
    </location>
</feature>
<name>V4A3D7_LOTGI</name>
<dbReference type="GO" id="GO:0008270">
    <property type="term" value="F:zinc ion binding"/>
    <property type="evidence" value="ECO:0007669"/>
    <property type="project" value="UniProtKB-KW"/>
</dbReference>
<dbReference type="CDD" id="cd14320">
    <property type="entry name" value="UBA_SQSTM"/>
    <property type="match status" value="1"/>
</dbReference>
<evidence type="ECO:0000256" key="1">
    <source>
        <dbReference type="ARBA" id="ARBA00004123"/>
    </source>
</evidence>
<dbReference type="Proteomes" id="UP000030746">
    <property type="component" value="Unassembled WGS sequence"/>
</dbReference>